<dbReference type="GO" id="GO:0005886">
    <property type="term" value="C:plasma membrane"/>
    <property type="evidence" value="ECO:0007669"/>
    <property type="project" value="UniProtKB-SubCell"/>
</dbReference>
<dbReference type="SMART" id="SM00304">
    <property type="entry name" value="HAMP"/>
    <property type="match status" value="1"/>
</dbReference>
<keyword evidence="7" id="KW-0812">Transmembrane</keyword>
<evidence type="ECO:0000259" key="9">
    <source>
        <dbReference type="PROSITE" id="PS50885"/>
    </source>
</evidence>
<dbReference type="Pfam" id="PF12833">
    <property type="entry name" value="HTH_18"/>
    <property type="match status" value="1"/>
</dbReference>
<dbReference type="GO" id="GO:0007165">
    <property type="term" value="P:signal transduction"/>
    <property type="evidence" value="ECO:0007669"/>
    <property type="project" value="InterPro"/>
</dbReference>
<evidence type="ECO:0000256" key="3">
    <source>
        <dbReference type="ARBA" id="ARBA00023015"/>
    </source>
</evidence>
<keyword evidence="3" id="KW-0805">Transcription regulation</keyword>
<gene>
    <name evidence="10" type="ORF">FE784_32940</name>
</gene>
<dbReference type="InterPro" id="IPR003660">
    <property type="entry name" value="HAMP_dom"/>
</dbReference>
<keyword evidence="4" id="KW-0238">DNA-binding</keyword>
<dbReference type="Proteomes" id="UP000307943">
    <property type="component" value="Unassembled WGS sequence"/>
</dbReference>
<evidence type="ECO:0000313" key="11">
    <source>
        <dbReference type="Proteomes" id="UP000307943"/>
    </source>
</evidence>
<feature type="domain" description="HTH araC/xylS-type" evidence="8">
    <location>
        <begin position="646"/>
        <end position="744"/>
    </location>
</feature>
<comment type="subcellular location">
    <subcellularLocation>
        <location evidence="1">Cell membrane</location>
    </subcellularLocation>
</comment>
<feature type="domain" description="HAMP" evidence="9">
    <location>
        <begin position="302"/>
        <end position="350"/>
    </location>
</feature>
<dbReference type="RefSeq" id="WP_139606498.1">
    <property type="nucleotide sequence ID" value="NZ_VDCQ01000067.1"/>
</dbReference>
<dbReference type="OrthoDB" id="1974963at2"/>
<comment type="caution">
    <text evidence="10">The sequence shown here is derived from an EMBL/GenBank/DDBJ whole genome shotgun (WGS) entry which is preliminary data.</text>
</comment>
<dbReference type="PROSITE" id="PS50885">
    <property type="entry name" value="HAMP"/>
    <property type="match status" value="1"/>
</dbReference>
<sequence length="750" mass="85277">MKLRHTLRIKMIIGFVIVIAPLVSFLSYLNYYSMEMIRAQAAQAKNDLLQVYFDGIDKNIDRVSDFLYKLVLNDPDLKSLGLHPYASRDYIFAKYLLMGKLGVELEEFPDAENFFVYRTDRDEFIATSQFQDKFLNNFDLPAFKETIRADRTDRWIIVRSRQEAALIKLVPADVNLVAGAWIRLDRLIAPLQSVESVEGSESEAVILSREGEALTPSRFATNGLTAPETGHTYSEAIGPDKRKFLVIAKQSELAPFTIAVSIPEQQLFRSLLFYQKAIYLIPLAAALIIVLFIAVLQNVVYKPMRTLLRGMAKVGKGDLSVTLHSSDKGELGYVLNSFNEMVARIREIDIWETQRPVIIDKFWQDLLSGRQLLNVERLETMISLFKKPLASDGFVIPILISASQWKQHISAEDETTMEYALRNAAGDIVLNGLSGDVIQDRNGTIFALVYLEADAAGKLETIQAQIDRNCASYLDACLQYFCSSLCCYVGEPSPLLKLSETYYALLELERHHVTAANTVYYQKDMKSFSAQLPSLYWLPDWAIPFKFGKWDSVREKLEETFGRLEQGVPPAKEAMEGIYYGTLYTLYTIFHENGIPVYSVYQAADLNPPAPPLKSVLQLKRWTFAVVHKGIPCFQQTDQQHDGIVAKIMNYVAAHLKDDLSREELAEKVYLNPSYLSRLFKKETGQSLSDYIGQVRMEEARRLLSQTNMKIVQVAEESGYRNVSHFTKMFKRMTGVTPQEYRSKYLGDIG</sequence>
<keyword evidence="2" id="KW-1003">Cell membrane</keyword>
<dbReference type="Gene3D" id="1.10.10.60">
    <property type="entry name" value="Homeodomain-like"/>
    <property type="match status" value="2"/>
</dbReference>
<dbReference type="PROSITE" id="PS01124">
    <property type="entry name" value="HTH_ARAC_FAMILY_2"/>
    <property type="match status" value="1"/>
</dbReference>
<dbReference type="CDD" id="cd06225">
    <property type="entry name" value="HAMP"/>
    <property type="match status" value="1"/>
</dbReference>
<name>A0A5C4SZD4_9BACL</name>
<dbReference type="InterPro" id="IPR018062">
    <property type="entry name" value="HTH_AraC-typ_CS"/>
</dbReference>
<keyword evidence="7" id="KW-1133">Transmembrane helix</keyword>
<reference evidence="10 11" key="1">
    <citation type="submission" date="2019-05" db="EMBL/GenBank/DDBJ databases">
        <title>We sequenced the genome of Paenibacillus hemerocallicola KCTC 33185 for further insight into its adaptation and study the phylogeny of Paenibacillus.</title>
        <authorList>
            <person name="Narsing Rao M.P."/>
        </authorList>
    </citation>
    <scope>NUCLEOTIDE SEQUENCE [LARGE SCALE GENOMIC DNA]</scope>
    <source>
        <strain evidence="10 11">KCTC 33185</strain>
    </source>
</reference>
<protein>
    <submittedName>
        <fullName evidence="10">Helix-turn-helix domain-containing protein</fullName>
    </submittedName>
</protein>
<accession>A0A5C4SZD4</accession>
<evidence type="ECO:0000256" key="6">
    <source>
        <dbReference type="ARBA" id="ARBA00023163"/>
    </source>
</evidence>
<evidence type="ECO:0000256" key="2">
    <source>
        <dbReference type="ARBA" id="ARBA00022475"/>
    </source>
</evidence>
<dbReference type="InterPro" id="IPR009057">
    <property type="entry name" value="Homeodomain-like_sf"/>
</dbReference>
<evidence type="ECO:0000256" key="7">
    <source>
        <dbReference type="SAM" id="Phobius"/>
    </source>
</evidence>
<feature type="transmembrane region" description="Helical" evidence="7">
    <location>
        <begin position="12"/>
        <end position="31"/>
    </location>
</feature>
<dbReference type="Gene3D" id="6.10.340.10">
    <property type="match status" value="1"/>
</dbReference>
<evidence type="ECO:0000313" key="10">
    <source>
        <dbReference type="EMBL" id="TNJ62036.1"/>
    </source>
</evidence>
<feature type="transmembrane region" description="Helical" evidence="7">
    <location>
        <begin position="277"/>
        <end position="301"/>
    </location>
</feature>
<proteinExistence type="predicted"/>
<dbReference type="SUPFAM" id="SSF158472">
    <property type="entry name" value="HAMP domain-like"/>
    <property type="match status" value="1"/>
</dbReference>
<organism evidence="10 11">
    <name type="scientific">Paenibacillus hemerocallicola</name>
    <dbReference type="NCBI Taxonomy" id="1172614"/>
    <lineage>
        <taxon>Bacteria</taxon>
        <taxon>Bacillati</taxon>
        <taxon>Bacillota</taxon>
        <taxon>Bacilli</taxon>
        <taxon>Bacillales</taxon>
        <taxon>Paenibacillaceae</taxon>
        <taxon>Paenibacillus</taxon>
    </lineage>
</organism>
<keyword evidence="11" id="KW-1185">Reference proteome</keyword>
<dbReference type="AlphaFoldDB" id="A0A5C4SZD4"/>
<evidence type="ECO:0000259" key="8">
    <source>
        <dbReference type="PROSITE" id="PS01124"/>
    </source>
</evidence>
<dbReference type="InterPro" id="IPR018060">
    <property type="entry name" value="HTH_AraC"/>
</dbReference>
<dbReference type="Pfam" id="PF00672">
    <property type="entry name" value="HAMP"/>
    <property type="match status" value="1"/>
</dbReference>
<dbReference type="GO" id="GO:0003700">
    <property type="term" value="F:DNA-binding transcription factor activity"/>
    <property type="evidence" value="ECO:0007669"/>
    <property type="project" value="InterPro"/>
</dbReference>
<dbReference type="SUPFAM" id="SSF46689">
    <property type="entry name" value="Homeodomain-like"/>
    <property type="match status" value="2"/>
</dbReference>
<evidence type="ECO:0000256" key="5">
    <source>
        <dbReference type="ARBA" id="ARBA00023136"/>
    </source>
</evidence>
<dbReference type="PROSITE" id="PS00041">
    <property type="entry name" value="HTH_ARAC_FAMILY_1"/>
    <property type="match status" value="1"/>
</dbReference>
<dbReference type="PRINTS" id="PR00032">
    <property type="entry name" value="HTHARAC"/>
</dbReference>
<evidence type="ECO:0000256" key="4">
    <source>
        <dbReference type="ARBA" id="ARBA00023125"/>
    </source>
</evidence>
<dbReference type="GO" id="GO:0043565">
    <property type="term" value="F:sequence-specific DNA binding"/>
    <property type="evidence" value="ECO:0007669"/>
    <property type="project" value="InterPro"/>
</dbReference>
<keyword evidence="6" id="KW-0804">Transcription</keyword>
<keyword evidence="5 7" id="KW-0472">Membrane</keyword>
<evidence type="ECO:0000256" key="1">
    <source>
        <dbReference type="ARBA" id="ARBA00004236"/>
    </source>
</evidence>
<dbReference type="InterPro" id="IPR020449">
    <property type="entry name" value="Tscrpt_reg_AraC-type_HTH"/>
</dbReference>
<dbReference type="SMART" id="SM00342">
    <property type="entry name" value="HTH_ARAC"/>
    <property type="match status" value="1"/>
</dbReference>
<dbReference type="PANTHER" id="PTHR43280:SF2">
    <property type="entry name" value="HTH-TYPE TRANSCRIPTIONAL REGULATOR EXSA"/>
    <property type="match status" value="1"/>
</dbReference>
<dbReference type="EMBL" id="VDCQ01000067">
    <property type="protein sequence ID" value="TNJ62036.1"/>
    <property type="molecule type" value="Genomic_DNA"/>
</dbReference>
<dbReference type="PANTHER" id="PTHR43280">
    <property type="entry name" value="ARAC-FAMILY TRANSCRIPTIONAL REGULATOR"/>
    <property type="match status" value="1"/>
</dbReference>